<dbReference type="SUPFAM" id="SSF47473">
    <property type="entry name" value="EF-hand"/>
    <property type="match status" value="1"/>
</dbReference>
<proteinExistence type="predicted"/>
<reference evidence="2 3" key="1">
    <citation type="submission" date="2024-02" db="EMBL/GenBank/DDBJ databases">
        <authorList>
            <person name="Chen Y."/>
            <person name="Shah S."/>
            <person name="Dougan E. K."/>
            <person name="Thang M."/>
            <person name="Chan C."/>
        </authorList>
    </citation>
    <scope>NUCLEOTIDE SEQUENCE [LARGE SCALE GENOMIC DNA]</scope>
</reference>
<dbReference type="PROSITE" id="PS50222">
    <property type="entry name" value="EF_HAND_2"/>
    <property type="match status" value="1"/>
</dbReference>
<dbReference type="Proteomes" id="UP001642464">
    <property type="component" value="Unassembled WGS sequence"/>
</dbReference>
<protein>
    <submittedName>
        <fullName evidence="2">Sulfatase-modifying factor 2</fullName>
    </submittedName>
</protein>
<comment type="caution">
    <text evidence="2">The sequence shown here is derived from an EMBL/GenBank/DDBJ whole genome shotgun (WGS) entry which is preliminary data.</text>
</comment>
<keyword evidence="3" id="KW-1185">Reference proteome</keyword>
<evidence type="ECO:0000259" key="1">
    <source>
        <dbReference type="PROSITE" id="PS50222"/>
    </source>
</evidence>
<dbReference type="InterPro" id="IPR002048">
    <property type="entry name" value="EF_hand_dom"/>
</dbReference>
<feature type="domain" description="EF-hand" evidence="1">
    <location>
        <begin position="53"/>
        <end position="90"/>
    </location>
</feature>
<organism evidence="2 3">
    <name type="scientific">Durusdinium trenchii</name>
    <dbReference type="NCBI Taxonomy" id="1381693"/>
    <lineage>
        <taxon>Eukaryota</taxon>
        <taxon>Sar</taxon>
        <taxon>Alveolata</taxon>
        <taxon>Dinophyceae</taxon>
        <taxon>Suessiales</taxon>
        <taxon>Symbiodiniaceae</taxon>
        <taxon>Durusdinium</taxon>
    </lineage>
</organism>
<gene>
    <name evidence="2" type="ORF">SCF082_LOCUS49303</name>
</gene>
<accession>A0ABP0S0B6</accession>
<dbReference type="Gene3D" id="1.10.238.10">
    <property type="entry name" value="EF-hand"/>
    <property type="match status" value="1"/>
</dbReference>
<dbReference type="EMBL" id="CAXAMM010042618">
    <property type="protein sequence ID" value="CAK9105782.1"/>
    <property type="molecule type" value="Genomic_DNA"/>
</dbReference>
<dbReference type="InterPro" id="IPR011992">
    <property type="entry name" value="EF-hand-dom_pair"/>
</dbReference>
<evidence type="ECO:0000313" key="3">
    <source>
        <dbReference type="Proteomes" id="UP001642464"/>
    </source>
</evidence>
<sequence>MAVKLSTANRGHGSCITQREPVNLYLLANHIKPVLSQNAQHRQRMIMAIESGELLKEAMRLFKECDRDRNGKLTWNQGEIRSFISQVLQHYNLIVPSEEQLYLIYRHFDKDTSYSLDVRESLCLADAVVRSMFLDVSPAHSAVSRSSVRSLRFSEMGSPPLRRPAMNHDEELARRVANQESAMEKKLERLIRACNDAVSLRLMVSLMHVTFSAWRQCATKNLFAKEKEAAGVP</sequence>
<name>A0ABP0S0B6_9DINO</name>
<evidence type="ECO:0000313" key="2">
    <source>
        <dbReference type="EMBL" id="CAK9105782.1"/>
    </source>
</evidence>